<dbReference type="GeneID" id="63696504"/>
<dbReference type="OrthoDB" id="4167490at2759"/>
<gene>
    <name evidence="1" type="ORF">EURHEDRAFT_410521</name>
</gene>
<dbReference type="AlphaFoldDB" id="A0A017SJ07"/>
<sequence length="357" mass="41516">MCEKIVLNMSEKRVPARIECLPVEIIQIIFLHCVEFNLPRASIHIARALSDPVIYTWLIRLAFTIDNHESRGILTLEYLPPPLDFYGLSKQERTGLQSAILGTRWCTLPLVRKCQVEYIKHVIAIQCTRLKFSSEDKNKLSNLEQRFEESTRIMDAQDAPSENLVEDLKILAMCKSINGIPDTYGSCVLSIWFNSGLVVLNRLVDGLSFPVSEEEYRFPACVSTMPRMPEKLLCPPWTPDKLSFLALLAEGAYIDEDENFECSRRILRQVIRDRDLGTFQRLLGLCIRLKCYNYSRDWPLLPCHFRAAIKYADERDDPFIKLLVEKRWCDVPEDIHLKDELLRRYNAAEVDKWIHKH</sequence>
<name>A0A017SJ07_ASPRC</name>
<dbReference type="STRING" id="1388766.A0A017SJ07"/>
<dbReference type="EMBL" id="KK088417">
    <property type="protein sequence ID" value="EYE96741.1"/>
    <property type="molecule type" value="Genomic_DNA"/>
</dbReference>
<organism evidence="1 2">
    <name type="scientific">Aspergillus ruber (strain CBS 135680)</name>
    <dbReference type="NCBI Taxonomy" id="1388766"/>
    <lineage>
        <taxon>Eukaryota</taxon>
        <taxon>Fungi</taxon>
        <taxon>Dikarya</taxon>
        <taxon>Ascomycota</taxon>
        <taxon>Pezizomycotina</taxon>
        <taxon>Eurotiomycetes</taxon>
        <taxon>Eurotiomycetidae</taxon>
        <taxon>Eurotiales</taxon>
        <taxon>Aspergillaceae</taxon>
        <taxon>Aspergillus</taxon>
        <taxon>Aspergillus subgen. Aspergillus</taxon>
    </lineage>
</organism>
<keyword evidence="2" id="KW-1185">Reference proteome</keyword>
<dbReference type="RefSeq" id="XP_040640429.1">
    <property type="nucleotide sequence ID" value="XM_040781380.1"/>
</dbReference>
<accession>A0A017SJ07</accession>
<protein>
    <submittedName>
        <fullName evidence="1">Uncharacterized protein</fullName>
    </submittedName>
</protein>
<evidence type="ECO:0000313" key="1">
    <source>
        <dbReference type="EMBL" id="EYE96741.1"/>
    </source>
</evidence>
<evidence type="ECO:0000313" key="2">
    <source>
        <dbReference type="Proteomes" id="UP000019804"/>
    </source>
</evidence>
<reference evidence="2" key="1">
    <citation type="journal article" date="2014" name="Nat. Commun.">
        <title>Genomic adaptations of the halophilic Dead Sea filamentous fungus Eurotium rubrum.</title>
        <authorList>
            <person name="Kis-Papo T."/>
            <person name="Weig A.R."/>
            <person name="Riley R."/>
            <person name="Persoh D."/>
            <person name="Salamov A."/>
            <person name="Sun H."/>
            <person name="Lipzen A."/>
            <person name="Wasser S.P."/>
            <person name="Rambold G."/>
            <person name="Grigoriev I.V."/>
            <person name="Nevo E."/>
        </authorList>
    </citation>
    <scope>NUCLEOTIDE SEQUENCE [LARGE SCALE GENOMIC DNA]</scope>
    <source>
        <strain evidence="2">CBS 135680</strain>
    </source>
</reference>
<dbReference type="Proteomes" id="UP000019804">
    <property type="component" value="Unassembled WGS sequence"/>
</dbReference>
<dbReference type="HOGENOM" id="CLU_808848_0_0_1"/>
<proteinExistence type="predicted"/>